<dbReference type="EMBL" id="JAVVDO010000007">
    <property type="protein sequence ID" value="MDT8330714.1"/>
    <property type="molecule type" value="Genomic_DNA"/>
</dbReference>
<evidence type="ECO:0000313" key="5">
    <source>
        <dbReference type="EMBL" id="MDT8330714.1"/>
    </source>
</evidence>
<proteinExistence type="predicted"/>
<dbReference type="SUPFAM" id="SSF55729">
    <property type="entry name" value="Acyl-CoA N-acyltransferases (Nat)"/>
    <property type="match status" value="1"/>
</dbReference>
<accession>A0A1L7AHZ3</accession>
<evidence type="ECO:0000313" key="6">
    <source>
        <dbReference type="Proteomes" id="UP000185494"/>
    </source>
</evidence>
<feature type="domain" description="N-acetyltransferase" evidence="3">
    <location>
        <begin position="1"/>
        <end position="162"/>
    </location>
</feature>
<dbReference type="Gene3D" id="3.40.630.30">
    <property type="match status" value="1"/>
</dbReference>
<reference evidence="5" key="3">
    <citation type="submission" date="2023-09" db="EMBL/GenBank/DDBJ databases">
        <authorList>
            <person name="Schober I."/>
            <person name="Bunk B."/>
        </authorList>
    </citation>
    <scope>NUCLEOTIDE SEQUENCE</scope>
    <source>
        <strain evidence="5">DSM 103800</strain>
    </source>
</reference>
<reference evidence="4 6" key="1">
    <citation type="submission" date="2016-05" db="EMBL/GenBank/DDBJ databases">
        <title>Complete Genome and Methylome Analysis of Psychrotrophic Bacterial Isolates from Antarctic Lake Untersee.</title>
        <authorList>
            <person name="Fomenkov A."/>
            <person name="Akimov V.N."/>
            <person name="Vasilyeva L.V."/>
            <person name="Andersen D."/>
            <person name="Vincze T."/>
            <person name="Roberts R.J."/>
        </authorList>
    </citation>
    <scope>NUCLEOTIDE SEQUENCE [LARGE SCALE GENOMIC DNA]</scope>
    <source>
        <strain evidence="4 6">U14-5</strain>
    </source>
</reference>
<dbReference type="PANTHER" id="PTHR43877:SF2">
    <property type="entry name" value="AMINOALKYLPHOSPHONATE N-ACETYLTRANSFERASE-RELATED"/>
    <property type="match status" value="1"/>
</dbReference>
<evidence type="ECO:0000256" key="2">
    <source>
        <dbReference type="ARBA" id="ARBA00023315"/>
    </source>
</evidence>
<dbReference type="InterPro" id="IPR016181">
    <property type="entry name" value="Acyl_CoA_acyltransferase"/>
</dbReference>
<dbReference type="PROSITE" id="PS51186">
    <property type="entry name" value="GNAT"/>
    <property type="match status" value="1"/>
</dbReference>
<dbReference type="GeneID" id="99632994"/>
<dbReference type="InterPro" id="IPR000182">
    <property type="entry name" value="GNAT_dom"/>
</dbReference>
<reference evidence="5 7" key="2">
    <citation type="journal article" date="2019" name="Microb. Pathog.">
        <title>Comparison of VITEK 2, MALDI-TOF MS, 16S rRNA gene sequencing, and whole-genome sequencing for identification of Roseomonas mucosa.</title>
        <authorList>
            <person name="Rudolph W.W."/>
            <person name="Gunzer F."/>
            <person name="Trauth M."/>
            <person name="Bunk B."/>
            <person name="Bigge R."/>
            <person name="Schrottner P."/>
        </authorList>
    </citation>
    <scope>NUCLEOTIDE SEQUENCE [LARGE SCALE GENOMIC DNA]</scope>
    <source>
        <strain evidence="5 7">DSM 103800</strain>
    </source>
</reference>
<evidence type="ECO:0000256" key="1">
    <source>
        <dbReference type="ARBA" id="ARBA00022679"/>
    </source>
</evidence>
<evidence type="ECO:0000313" key="4">
    <source>
        <dbReference type="EMBL" id="APT58408.1"/>
    </source>
</evidence>
<organism evidence="4 6">
    <name type="scientific">Roseomonas gilardii</name>
    <dbReference type="NCBI Taxonomy" id="257708"/>
    <lineage>
        <taxon>Bacteria</taxon>
        <taxon>Pseudomonadati</taxon>
        <taxon>Pseudomonadota</taxon>
        <taxon>Alphaproteobacteria</taxon>
        <taxon>Acetobacterales</taxon>
        <taxon>Roseomonadaceae</taxon>
        <taxon>Roseomonas</taxon>
    </lineage>
</organism>
<dbReference type="KEGG" id="rgi:RGI145_16130"/>
<dbReference type="EMBL" id="CP015583">
    <property type="protein sequence ID" value="APT58408.1"/>
    <property type="molecule type" value="Genomic_DNA"/>
</dbReference>
<protein>
    <submittedName>
        <fullName evidence="4 5">Acetyltransferase</fullName>
    </submittedName>
</protein>
<evidence type="ECO:0000259" key="3">
    <source>
        <dbReference type="PROSITE" id="PS51186"/>
    </source>
</evidence>
<dbReference type="InterPro" id="IPR050832">
    <property type="entry name" value="Bact_Acetyltransf"/>
</dbReference>
<dbReference type="Proteomes" id="UP000185494">
    <property type="component" value="Chromosome 1"/>
</dbReference>
<dbReference type="GO" id="GO:0016747">
    <property type="term" value="F:acyltransferase activity, transferring groups other than amino-acyl groups"/>
    <property type="evidence" value="ECO:0007669"/>
    <property type="project" value="InterPro"/>
</dbReference>
<dbReference type="AlphaFoldDB" id="A0A1L7AHZ3"/>
<evidence type="ECO:0000313" key="7">
    <source>
        <dbReference type="Proteomes" id="UP001258945"/>
    </source>
</evidence>
<keyword evidence="2" id="KW-0012">Acyltransferase</keyword>
<dbReference type="STRING" id="257708.RGI145_16130"/>
<dbReference type="CDD" id="cd04301">
    <property type="entry name" value="NAT_SF"/>
    <property type="match status" value="1"/>
</dbReference>
<name>A0A1L7AHZ3_9PROT</name>
<keyword evidence="1 4" id="KW-0808">Transferase</keyword>
<sequence>MIRCLQPGDEEVFRRIRLEALRAEPAAYASTAADWEALPPEEWRRRLTANPVFVAFQGAEPVGIMGLMAQSSSKTAHRTMLIMVYLRPEQRGTGLAGRLLRHAVDHARRLGHRQVELMVSAENPVARRFYEREGFRQIGCIPGGFLHEGREVDEIMMVRRLLP</sequence>
<dbReference type="PANTHER" id="PTHR43877">
    <property type="entry name" value="AMINOALKYLPHOSPHONATE N-ACETYLTRANSFERASE-RELATED-RELATED"/>
    <property type="match status" value="1"/>
</dbReference>
<dbReference type="Pfam" id="PF00583">
    <property type="entry name" value="Acetyltransf_1"/>
    <property type="match status" value="1"/>
</dbReference>
<gene>
    <name evidence="4" type="ORF">RGI145_16130</name>
    <name evidence="5" type="ORF">RQ831_06595</name>
</gene>
<dbReference type="RefSeq" id="WP_019460837.1">
    <property type="nucleotide sequence ID" value="NZ_CP015583.1"/>
</dbReference>
<dbReference type="Proteomes" id="UP001258945">
    <property type="component" value="Unassembled WGS sequence"/>
</dbReference>
<keyword evidence="7" id="KW-1185">Reference proteome</keyword>